<dbReference type="SUPFAM" id="SSF52172">
    <property type="entry name" value="CheY-like"/>
    <property type="match status" value="1"/>
</dbReference>
<dbReference type="Pfam" id="PF00512">
    <property type="entry name" value="HisKA"/>
    <property type="match status" value="1"/>
</dbReference>
<dbReference type="SMART" id="SM00387">
    <property type="entry name" value="HATPase_c"/>
    <property type="match status" value="1"/>
</dbReference>
<evidence type="ECO:0000256" key="4">
    <source>
        <dbReference type="ARBA" id="ARBA00022679"/>
    </source>
</evidence>
<dbReference type="PROSITE" id="PS50110">
    <property type="entry name" value="RESPONSE_REGULATORY"/>
    <property type="match status" value="1"/>
</dbReference>
<dbReference type="InterPro" id="IPR005467">
    <property type="entry name" value="His_kinase_dom"/>
</dbReference>
<dbReference type="SUPFAM" id="SSF47384">
    <property type="entry name" value="Homodimeric domain of signal transducing histidine kinase"/>
    <property type="match status" value="1"/>
</dbReference>
<evidence type="ECO:0000256" key="2">
    <source>
        <dbReference type="ARBA" id="ARBA00012438"/>
    </source>
</evidence>
<gene>
    <name evidence="9" type="ORF">CCR87_08300</name>
</gene>
<dbReference type="Pfam" id="PF02518">
    <property type="entry name" value="HATPase_c"/>
    <property type="match status" value="1"/>
</dbReference>
<dbReference type="Proteomes" id="UP000706333">
    <property type="component" value="Unassembled WGS sequence"/>
</dbReference>
<dbReference type="Pfam" id="PF00072">
    <property type="entry name" value="Response_reg"/>
    <property type="match status" value="1"/>
</dbReference>
<keyword evidence="4" id="KW-0808">Transferase</keyword>
<reference evidence="9" key="2">
    <citation type="journal article" date="2020" name="Microorganisms">
        <title>Osmotic Adaptation and Compatible Solute Biosynthesis of Phototrophic Bacteria as Revealed from Genome Analyses.</title>
        <authorList>
            <person name="Imhoff J.F."/>
            <person name="Rahn T."/>
            <person name="Kunzel S."/>
            <person name="Keller A."/>
            <person name="Neulinger S.C."/>
        </authorList>
    </citation>
    <scope>NUCLEOTIDE SEQUENCE</scope>
    <source>
        <strain evidence="9">LMG 28126</strain>
    </source>
</reference>
<feature type="modified residue" description="4-aspartylphosphate" evidence="6">
    <location>
        <position position="494"/>
    </location>
</feature>
<keyword evidence="3 6" id="KW-0597">Phosphoprotein</keyword>
<dbReference type="AlphaFoldDB" id="A0A934TKW5"/>
<keyword evidence="10" id="KW-1185">Reference proteome</keyword>
<dbReference type="SMART" id="SM00448">
    <property type="entry name" value="REC"/>
    <property type="match status" value="1"/>
</dbReference>
<evidence type="ECO:0000313" key="9">
    <source>
        <dbReference type="EMBL" id="MBK5927326.1"/>
    </source>
</evidence>
<accession>A0A934TKW5</accession>
<evidence type="ECO:0000256" key="5">
    <source>
        <dbReference type="ARBA" id="ARBA00022777"/>
    </source>
</evidence>
<proteinExistence type="predicted"/>
<dbReference type="SMART" id="SM00388">
    <property type="entry name" value="HisKA"/>
    <property type="match status" value="1"/>
</dbReference>
<dbReference type="PANTHER" id="PTHR43047:SF78">
    <property type="entry name" value="SENSORY_REGULATORY PROTEIN RPFC"/>
    <property type="match status" value="1"/>
</dbReference>
<dbReference type="Gene3D" id="3.30.565.10">
    <property type="entry name" value="Histidine kinase-like ATPase, C-terminal domain"/>
    <property type="match status" value="1"/>
</dbReference>
<feature type="domain" description="Response regulatory" evidence="8">
    <location>
        <begin position="445"/>
        <end position="560"/>
    </location>
</feature>
<dbReference type="Gene3D" id="3.40.50.2300">
    <property type="match status" value="1"/>
</dbReference>
<dbReference type="GO" id="GO:0000155">
    <property type="term" value="F:phosphorelay sensor kinase activity"/>
    <property type="evidence" value="ECO:0007669"/>
    <property type="project" value="InterPro"/>
</dbReference>
<organism evidence="9 10">
    <name type="scientific">Rhodobaculum claviforme</name>
    <dbReference type="NCBI Taxonomy" id="1549854"/>
    <lineage>
        <taxon>Bacteria</taxon>
        <taxon>Pseudomonadati</taxon>
        <taxon>Pseudomonadota</taxon>
        <taxon>Alphaproteobacteria</taxon>
        <taxon>Rhodobacterales</taxon>
        <taxon>Paracoccaceae</taxon>
        <taxon>Rhodobaculum</taxon>
    </lineage>
</organism>
<feature type="domain" description="Histidine kinase" evidence="7">
    <location>
        <begin position="195"/>
        <end position="429"/>
    </location>
</feature>
<name>A0A934TKW5_9RHOB</name>
<keyword evidence="5" id="KW-0418">Kinase</keyword>
<dbReference type="EC" id="2.7.13.3" evidence="2"/>
<dbReference type="EMBL" id="NHSD01000233">
    <property type="protein sequence ID" value="MBK5927326.1"/>
    <property type="molecule type" value="Genomic_DNA"/>
</dbReference>
<dbReference type="InterPro" id="IPR003594">
    <property type="entry name" value="HATPase_dom"/>
</dbReference>
<dbReference type="CDD" id="cd00082">
    <property type="entry name" value="HisKA"/>
    <property type="match status" value="1"/>
</dbReference>
<dbReference type="SMART" id="SM00065">
    <property type="entry name" value="GAF"/>
    <property type="match status" value="1"/>
</dbReference>
<dbReference type="SUPFAM" id="SSF55781">
    <property type="entry name" value="GAF domain-like"/>
    <property type="match status" value="1"/>
</dbReference>
<dbReference type="InterPro" id="IPR011006">
    <property type="entry name" value="CheY-like_superfamily"/>
</dbReference>
<evidence type="ECO:0000259" key="7">
    <source>
        <dbReference type="PROSITE" id="PS50109"/>
    </source>
</evidence>
<dbReference type="CDD" id="cd17546">
    <property type="entry name" value="REC_hyHK_CKI1_RcsC-like"/>
    <property type="match status" value="1"/>
</dbReference>
<dbReference type="PROSITE" id="PS50109">
    <property type="entry name" value="HIS_KIN"/>
    <property type="match status" value="1"/>
</dbReference>
<evidence type="ECO:0000259" key="8">
    <source>
        <dbReference type="PROSITE" id="PS50110"/>
    </source>
</evidence>
<dbReference type="PRINTS" id="PR00344">
    <property type="entry name" value="BCTRLSENSOR"/>
</dbReference>
<dbReference type="Gene3D" id="1.10.287.130">
    <property type="match status" value="1"/>
</dbReference>
<dbReference type="InterPro" id="IPR036890">
    <property type="entry name" value="HATPase_C_sf"/>
</dbReference>
<evidence type="ECO:0000256" key="6">
    <source>
        <dbReference type="PROSITE-ProRule" id="PRU00169"/>
    </source>
</evidence>
<sequence>MDGAERGDACVPQAPALEAIVRAVLDGTRYEGFDRLARLAGRALGADVGLVSLIDGAGDRQVFAGAAGLPAGLTAARCTPLVYSFCRHVVSTGQALVVDDARRHPLVHANPAIEELGVRAYLGEPVLAPDGTPVAAMCTIARAPRRWSAQDRALVADFAALARDQLALVLGLHARDAALAAERAVAATKARVLATMSHEIRTPLGGVLGMAEVLAEGPLAPDQRELVRIIRASGLDLLGILDNLLDMARLDAGKLTLEVAPFSLRAVLEAVVTPARALAAHKGLALHLVGAGDLPPGDLVPEPLVPETLPAGDLRLGDRLRVQQVLWNLTSNAVKFTAHGRIVVRLTEEAPGMLAFAVCDTGIGMDPVQIARLFEPFEQADTSTARRHGGAGLGMSIVRGLVDLLGGTIAVDSAPGQGTQVTVRVPLPQAPDPAPSGAVSLEGVRVLVADDNATNRRLLTILLQRAGAVVAVVCDGVQAVQAARGGGFDVLVLDIAMPGLDGMAALARIRAAAPDGPAAVALTANAAPEQSAAYRAAGFAAVLPKPIEAQALIGTLARLAGRIDTGR</sequence>
<dbReference type="InterPro" id="IPR003661">
    <property type="entry name" value="HisK_dim/P_dom"/>
</dbReference>
<dbReference type="InterPro" id="IPR004358">
    <property type="entry name" value="Sig_transdc_His_kin-like_C"/>
</dbReference>
<dbReference type="CDD" id="cd16922">
    <property type="entry name" value="HATPase_EvgS-ArcB-TorS-like"/>
    <property type="match status" value="1"/>
</dbReference>
<dbReference type="InterPro" id="IPR003018">
    <property type="entry name" value="GAF"/>
</dbReference>
<dbReference type="InterPro" id="IPR029016">
    <property type="entry name" value="GAF-like_dom_sf"/>
</dbReference>
<dbReference type="Gene3D" id="3.30.450.40">
    <property type="match status" value="1"/>
</dbReference>
<comment type="caution">
    <text evidence="9">The sequence shown here is derived from an EMBL/GenBank/DDBJ whole genome shotgun (WGS) entry which is preliminary data.</text>
</comment>
<evidence type="ECO:0000256" key="1">
    <source>
        <dbReference type="ARBA" id="ARBA00000085"/>
    </source>
</evidence>
<dbReference type="InterPro" id="IPR001789">
    <property type="entry name" value="Sig_transdc_resp-reg_receiver"/>
</dbReference>
<dbReference type="PANTHER" id="PTHR43047">
    <property type="entry name" value="TWO-COMPONENT HISTIDINE PROTEIN KINASE"/>
    <property type="match status" value="1"/>
</dbReference>
<reference evidence="9" key="1">
    <citation type="submission" date="2017-05" db="EMBL/GenBank/DDBJ databases">
        <authorList>
            <person name="Imhoff J.F."/>
            <person name="Rahn T."/>
            <person name="Kuenzel S."/>
            <person name="Neulinger S.C."/>
        </authorList>
    </citation>
    <scope>NUCLEOTIDE SEQUENCE</scope>
    <source>
        <strain evidence="9">LMG 28126</strain>
    </source>
</reference>
<dbReference type="Pfam" id="PF01590">
    <property type="entry name" value="GAF"/>
    <property type="match status" value="1"/>
</dbReference>
<evidence type="ECO:0000313" key="10">
    <source>
        <dbReference type="Proteomes" id="UP000706333"/>
    </source>
</evidence>
<dbReference type="InterPro" id="IPR036097">
    <property type="entry name" value="HisK_dim/P_sf"/>
</dbReference>
<comment type="catalytic activity">
    <reaction evidence="1">
        <text>ATP + protein L-histidine = ADP + protein N-phospho-L-histidine.</text>
        <dbReference type="EC" id="2.7.13.3"/>
    </reaction>
</comment>
<dbReference type="SUPFAM" id="SSF55874">
    <property type="entry name" value="ATPase domain of HSP90 chaperone/DNA topoisomerase II/histidine kinase"/>
    <property type="match status" value="1"/>
</dbReference>
<protein>
    <recommendedName>
        <fullName evidence="2">histidine kinase</fullName>
        <ecNumber evidence="2">2.7.13.3</ecNumber>
    </recommendedName>
</protein>
<evidence type="ECO:0000256" key="3">
    <source>
        <dbReference type="ARBA" id="ARBA00022553"/>
    </source>
</evidence>